<evidence type="ECO:0000256" key="5">
    <source>
        <dbReference type="ARBA" id="ARBA00023251"/>
    </source>
</evidence>
<proteinExistence type="inferred from homology"/>
<dbReference type="PROSITE" id="PS51012">
    <property type="entry name" value="ABC_TM2"/>
    <property type="match status" value="1"/>
</dbReference>
<dbReference type="RefSeq" id="WP_209662974.1">
    <property type="nucleotide sequence ID" value="NZ_JAGGMS010000001.1"/>
</dbReference>
<sequence>MTTAIAAPPPRYVSPARSLKHGLTLAWRGVLKIRKNPEQLADVVLMPIVFLAMFVYLFGGAISGDTGAYLTMVVPGVMVMNIMQVSLTIGVHMNTDVSKGLYDRFRSMPIARSAPLFGAVLADVVRYLVCLVVLLVVATVMGYRIATDPLSLLAATGLVVLFGLCFCWISVFVGMLMRTPGSVQGLMFVFIMPLSFGSNVFVPSDTMPGWLQAWTDISPVSLLSDALRGLLNGGAVTGPLLGALAWMAAVLAVFFPLAMRSYRKRVT</sequence>
<feature type="transmembrane region" description="Helical" evidence="6">
    <location>
        <begin position="185"/>
        <end position="202"/>
    </location>
</feature>
<feature type="transmembrane region" description="Helical" evidence="6">
    <location>
        <begin position="150"/>
        <end position="173"/>
    </location>
</feature>
<dbReference type="InterPro" id="IPR000412">
    <property type="entry name" value="ABC_2_transport"/>
</dbReference>
<dbReference type="Proteomes" id="UP000741013">
    <property type="component" value="Unassembled WGS sequence"/>
</dbReference>
<dbReference type="InterPro" id="IPR051784">
    <property type="entry name" value="Nod_factor_ABC_transporter"/>
</dbReference>
<dbReference type="EMBL" id="JAGGMS010000001">
    <property type="protein sequence ID" value="MBP2179226.1"/>
    <property type="molecule type" value="Genomic_DNA"/>
</dbReference>
<feature type="domain" description="ABC transmembrane type-2" evidence="7">
    <location>
        <begin position="38"/>
        <end position="265"/>
    </location>
</feature>
<keyword evidence="3 6" id="KW-1133">Transmembrane helix</keyword>
<accession>A0ABS4PIL0</accession>
<gene>
    <name evidence="8" type="ORF">JOM49_000752</name>
</gene>
<reference evidence="8 9" key="1">
    <citation type="submission" date="2021-03" db="EMBL/GenBank/DDBJ databases">
        <title>Sequencing the genomes of 1000 actinobacteria strains.</title>
        <authorList>
            <person name="Klenk H.-P."/>
        </authorList>
    </citation>
    <scope>NUCLEOTIDE SEQUENCE [LARGE SCALE GENOMIC DNA]</scope>
    <source>
        <strain evidence="8 9">DSM 45510</strain>
    </source>
</reference>
<comment type="similarity">
    <text evidence="6">Belongs to the ABC-2 integral membrane protein family.</text>
</comment>
<feature type="transmembrane region" description="Helical" evidence="6">
    <location>
        <begin position="240"/>
        <end position="259"/>
    </location>
</feature>
<dbReference type="InterPro" id="IPR013525">
    <property type="entry name" value="ABC2_TM"/>
</dbReference>
<evidence type="ECO:0000313" key="8">
    <source>
        <dbReference type="EMBL" id="MBP2179226.1"/>
    </source>
</evidence>
<feature type="transmembrane region" description="Helical" evidence="6">
    <location>
        <begin position="40"/>
        <end position="62"/>
    </location>
</feature>
<keyword evidence="2 6" id="KW-0812">Transmembrane</keyword>
<evidence type="ECO:0000256" key="2">
    <source>
        <dbReference type="ARBA" id="ARBA00022692"/>
    </source>
</evidence>
<keyword evidence="4 6" id="KW-0472">Membrane</keyword>
<dbReference type="InterPro" id="IPR047817">
    <property type="entry name" value="ABC2_TM_bact-type"/>
</dbReference>
<evidence type="ECO:0000313" key="9">
    <source>
        <dbReference type="Proteomes" id="UP000741013"/>
    </source>
</evidence>
<keyword evidence="9" id="KW-1185">Reference proteome</keyword>
<organism evidence="8 9">
    <name type="scientific">Amycolatopsis magusensis</name>
    <dbReference type="NCBI Taxonomy" id="882444"/>
    <lineage>
        <taxon>Bacteria</taxon>
        <taxon>Bacillati</taxon>
        <taxon>Actinomycetota</taxon>
        <taxon>Actinomycetes</taxon>
        <taxon>Pseudonocardiales</taxon>
        <taxon>Pseudonocardiaceae</taxon>
        <taxon>Amycolatopsis</taxon>
    </lineage>
</organism>
<evidence type="ECO:0000256" key="4">
    <source>
        <dbReference type="ARBA" id="ARBA00023136"/>
    </source>
</evidence>
<comment type="subcellular location">
    <subcellularLocation>
        <location evidence="6">Cell membrane</location>
        <topology evidence="6">Multi-pass membrane protein</topology>
    </subcellularLocation>
    <subcellularLocation>
        <location evidence="1">Membrane</location>
        <topology evidence="1">Multi-pass membrane protein</topology>
    </subcellularLocation>
</comment>
<dbReference type="Pfam" id="PF01061">
    <property type="entry name" value="ABC2_membrane"/>
    <property type="match status" value="1"/>
</dbReference>
<protein>
    <recommendedName>
        <fullName evidence="6">Transport permease protein</fullName>
    </recommendedName>
</protein>
<dbReference type="PANTHER" id="PTHR43229:SF2">
    <property type="entry name" value="NODULATION PROTEIN J"/>
    <property type="match status" value="1"/>
</dbReference>
<evidence type="ECO:0000259" key="7">
    <source>
        <dbReference type="PROSITE" id="PS51012"/>
    </source>
</evidence>
<keyword evidence="6" id="KW-0813">Transport</keyword>
<keyword evidence="5" id="KW-0046">Antibiotic resistance</keyword>
<dbReference type="PIRSF" id="PIRSF006648">
    <property type="entry name" value="DrrB"/>
    <property type="match status" value="1"/>
</dbReference>
<keyword evidence="6" id="KW-1003">Cell membrane</keyword>
<feature type="transmembrane region" description="Helical" evidence="6">
    <location>
        <begin position="68"/>
        <end position="93"/>
    </location>
</feature>
<evidence type="ECO:0000256" key="3">
    <source>
        <dbReference type="ARBA" id="ARBA00022989"/>
    </source>
</evidence>
<evidence type="ECO:0000256" key="1">
    <source>
        <dbReference type="ARBA" id="ARBA00004141"/>
    </source>
</evidence>
<name>A0ABS4PIL0_9PSEU</name>
<dbReference type="PANTHER" id="PTHR43229">
    <property type="entry name" value="NODULATION PROTEIN J"/>
    <property type="match status" value="1"/>
</dbReference>
<feature type="transmembrane region" description="Helical" evidence="6">
    <location>
        <begin position="114"/>
        <end position="138"/>
    </location>
</feature>
<evidence type="ECO:0000256" key="6">
    <source>
        <dbReference type="RuleBase" id="RU361157"/>
    </source>
</evidence>
<comment type="caution">
    <text evidence="8">The sequence shown here is derived from an EMBL/GenBank/DDBJ whole genome shotgun (WGS) entry which is preliminary data.</text>
</comment>